<evidence type="ECO:0000313" key="10">
    <source>
        <dbReference type="Proteomes" id="UP001283361"/>
    </source>
</evidence>
<dbReference type="EMBL" id="JAWDGP010002858">
    <property type="protein sequence ID" value="KAK3779230.1"/>
    <property type="molecule type" value="Genomic_DNA"/>
</dbReference>
<feature type="transmembrane region" description="Helical" evidence="8">
    <location>
        <begin position="314"/>
        <end position="336"/>
    </location>
</feature>
<dbReference type="GO" id="GO:0005765">
    <property type="term" value="C:lysosomal membrane"/>
    <property type="evidence" value="ECO:0007669"/>
    <property type="project" value="UniProtKB-SubCell"/>
</dbReference>
<keyword evidence="4 8" id="KW-1133">Transmembrane helix</keyword>
<comment type="caution">
    <text evidence="9">The sequence shown here is derived from an EMBL/GenBank/DDBJ whole genome shotgun (WGS) entry which is preliminary data.</text>
</comment>
<reference evidence="9" key="1">
    <citation type="journal article" date="2023" name="G3 (Bethesda)">
        <title>A reference genome for the long-term kleptoplast-retaining sea slug Elysia crispata morphotype clarki.</title>
        <authorList>
            <person name="Eastman K.E."/>
            <person name="Pendleton A.L."/>
            <person name="Shaikh M.A."/>
            <person name="Suttiyut T."/>
            <person name="Ogas R."/>
            <person name="Tomko P."/>
            <person name="Gavelis G."/>
            <person name="Widhalm J.R."/>
            <person name="Wisecaver J.H."/>
        </authorList>
    </citation>
    <scope>NUCLEOTIDE SEQUENCE</scope>
    <source>
        <strain evidence="9">ECLA1</strain>
    </source>
</reference>
<gene>
    <name evidence="9" type="ORF">RRG08_025518</name>
</gene>
<feature type="transmembrane region" description="Helical" evidence="8">
    <location>
        <begin position="199"/>
        <end position="223"/>
    </location>
</feature>
<dbReference type="CDD" id="cd21464">
    <property type="entry name" value="7tm_GPR137"/>
    <property type="match status" value="1"/>
</dbReference>
<feature type="transmembrane region" description="Helical" evidence="8">
    <location>
        <begin position="379"/>
        <end position="403"/>
    </location>
</feature>
<feature type="transmembrane region" description="Helical" evidence="8">
    <location>
        <begin position="283"/>
        <end position="302"/>
    </location>
</feature>
<evidence type="ECO:0000256" key="2">
    <source>
        <dbReference type="ARBA" id="ARBA00004656"/>
    </source>
</evidence>
<feature type="region of interest" description="Disordered" evidence="7">
    <location>
        <begin position="452"/>
        <end position="479"/>
    </location>
</feature>
<dbReference type="PANTHER" id="PTHR15146:SF3">
    <property type="entry name" value="THH1_TOM1_TOM3 DOMAIN-CONTAINING PROTEIN"/>
    <property type="match status" value="1"/>
</dbReference>
<keyword evidence="5 8" id="KW-0472">Membrane</keyword>
<proteinExistence type="predicted"/>
<dbReference type="InterPro" id="IPR029723">
    <property type="entry name" value="GPR137"/>
</dbReference>
<dbReference type="PANTHER" id="PTHR15146">
    <property type="entry name" value="INTEGRAL MEMBRANE PROTEIN GPR137"/>
    <property type="match status" value="1"/>
</dbReference>
<feature type="transmembrane region" description="Helical" evidence="8">
    <location>
        <begin position="166"/>
        <end position="187"/>
    </location>
</feature>
<name>A0AAE1A1A2_9GAST</name>
<dbReference type="Proteomes" id="UP001283361">
    <property type="component" value="Unassembled WGS sequence"/>
</dbReference>
<sequence length="589" mass="67018">MYLTISTSKLDFRSKSGTWKKLINNKQVKYVKLLTSNHTRSKPNMDQNVIFSDRKTMSEDIALMGIKYNETLDIRRYHSIAMEEFLNLSSTIVTALTTPQQAAETTSQKTTSTTTMPIIRPALPSTVELSLTIVYFVMFSLLFILVYAQLWMIWYYRHKRLSHQTLFLFMCLIWAGLRTSLFSFYFYDCDKANSLSVFLYWLLYSFPVCLQFSMLCLLLHFFAQIVLKARAKYEPGQYKIPLRVFLSMSVLAFIALNLVFAWLTCSNDVRYHSASLKLVTIRVTLTEAMFLLYGCALSFCIYRMAKTASSHRVLEAKGTTLCQAMVTCIITTLLFLSRAVYNVVTICPISNKTTPSFGYDWINVTDQADAVVGDLQHGLAYVSFGIVLFLWEVLPISMVVIFFRVRRLQVGLVPTDFSQQQHGRRVFFFDNPRRYDSEDDLSYHSGASHYPEIGTGHSVNSETSRSWTPRVTPHGTPSQSLSWGIINQQNPEVANPHTVLTSATGMAADSKRERYGSFDSDPPKVQSNMNASQWCSKYGRFPTGHAAFTAGISSTFSSKTLSTNMASYFVSKKLIYLNLRDLFVKVEAE</sequence>
<feature type="compositionally biased region" description="Polar residues" evidence="7">
    <location>
        <begin position="457"/>
        <end position="479"/>
    </location>
</feature>
<organism evidence="9 10">
    <name type="scientific">Elysia crispata</name>
    <name type="common">lettuce slug</name>
    <dbReference type="NCBI Taxonomy" id="231223"/>
    <lineage>
        <taxon>Eukaryota</taxon>
        <taxon>Metazoa</taxon>
        <taxon>Spiralia</taxon>
        <taxon>Lophotrochozoa</taxon>
        <taxon>Mollusca</taxon>
        <taxon>Gastropoda</taxon>
        <taxon>Heterobranchia</taxon>
        <taxon>Euthyneura</taxon>
        <taxon>Panpulmonata</taxon>
        <taxon>Sacoglossa</taxon>
        <taxon>Placobranchoidea</taxon>
        <taxon>Plakobranchidae</taxon>
        <taxon>Elysia</taxon>
    </lineage>
</organism>
<evidence type="ECO:0000256" key="4">
    <source>
        <dbReference type="ARBA" id="ARBA00022989"/>
    </source>
</evidence>
<feature type="transmembrane region" description="Helical" evidence="8">
    <location>
        <begin position="244"/>
        <end position="263"/>
    </location>
</feature>
<evidence type="ECO:0000256" key="3">
    <source>
        <dbReference type="ARBA" id="ARBA00022692"/>
    </source>
</evidence>
<evidence type="ECO:0000256" key="1">
    <source>
        <dbReference type="ARBA" id="ARBA00004127"/>
    </source>
</evidence>
<protein>
    <submittedName>
        <fullName evidence="9">Uncharacterized protein</fullName>
    </submittedName>
</protein>
<dbReference type="AlphaFoldDB" id="A0AAE1A1A2"/>
<evidence type="ECO:0000256" key="5">
    <source>
        <dbReference type="ARBA" id="ARBA00023136"/>
    </source>
</evidence>
<evidence type="ECO:0000313" key="9">
    <source>
        <dbReference type="EMBL" id="KAK3779230.1"/>
    </source>
</evidence>
<keyword evidence="3 8" id="KW-0812">Transmembrane</keyword>
<comment type="subcellular location">
    <subcellularLocation>
        <location evidence="1">Endomembrane system</location>
        <topology evidence="1">Multi-pass membrane protein</topology>
    </subcellularLocation>
    <subcellularLocation>
        <location evidence="2">Lysosome membrane</location>
    </subcellularLocation>
</comment>
<dbReference type="GO" id="GO:1904263">
    <property type="term" value="P:positive regulation of TORC1 signaling"/>
    <property type="evidence" value="ECO:0007669"/>
    <property type="project" value="TreeGrafter"/>
</dbReference>
<evidence type="ECO:0000256" key="7">
    <source>
        <dbReference type="SAM" id="MobiDB-lite"/>
    </source>
</evidence>
<feature type="transmembrane region" description="Helical" evidence="8">
    <location>
        <begin position="133"/>
        <end position="154"/>
    </location>
</feature>
<evidence type="ECO:0000256" key="8">
    <source>
        <dbReference type="SAM" id="Phobius"/>
    </source>
</evidence>
<accession>A0AAE1A1A2</accession>
<keyword evidence="6" id="KW-0458">Lysosome</keyword>
<evidence type="ECO:0000256" key="6">
    <source>
        <dbReference type="ARBA" id="ARBA00023228"/>
    </source>
</evidence>
<keyword evidence="10" id="KW-1185">Reference proteome</keyword>
<dbReference type="GO" id="GO:0012505">
    <property type="term" value="C:endomembrane system"/>
    <property type="evidence" value="ECO:0007669"/>
    <property type="project" value="UniProtKB-SubCell"/>
</dbReference>